<gene>
    <name evidence="2" type="ORF">llap_976</name>
</gene>
<evidence type="ECO:0000313" key="3">
    <source>
        <dbReference type="Proteomes" id="UP000233556"/>
    </source>
</evidence>
<sequence length="136" mass="15526">MVSWAASGGVLPAGSRKVVLTLYSVLVRPHLEYWVQFWAPQCKRDIERIEQRATKMIKHGGNKASMKAAAQKENGTRRSKKGDVPETQLLDKTKYLGTLLDFGRKAEGMRGHLFWAHSHHLLLSWDMMDLKRDLNP</sequence>
<accession>A0A2I0URI3</accession>
<proteinExistence type="predicted"/>
<reference evidence="3" key="1">
    <citation type="submission" date="2017-11" db="EMBL/GenBank/DDBJ databases">
        <authorList>
            <person name="Lima N.C."/>
            <person name="Parody-Merino A.M."/>
            <person name="Battley P.F."/>
            <person name="Fidler A.E."/>
            <person name="Prosdocimi F."/>
        </authorList>
    </citation>
    <scope>NUCLEOTIDE SEQUENCE [LARGE SCALE GENOMIC DNA]</scope>
</reference>
<dbReference type="OrthoDB" id="419189at2759"/>
<dbReference type="AlphaFoldDB" id="A0A2I0URI3"/>
<dbReference type="EMBL" id="KZ505648">
    <property type="protein sequence ID" value="PKU48652.1"/>
    <property type="molecule type" value="Genomic_DNA"/>
</dbReference>
<organism evidence="2 3">
    <name type="scientific">Limosa lapponica baueri</name>
    <dbReference type="NCBI Taxonomy" id="1758121"/>
    <lineage>
        <taxon>Eukaryota</taxon>
        <taxon>Metazoa</taxon>
        <taxon>Chordata</taxon>
        <taxon>Craniata</taxon>
        <taxon>Vertebrata</taxon>
        <taxon>Euteleostomi</taxon>
        <taxon>Archelosauria</taxon>
        <taxon>Archosauria</taxon>
        <taxon>Dinosauria</taxon>
        <taxon>Saurischia</taxon>
        <taxon>Theropoda</taxon>
        <taxon>Coelurosauria</taxon>
        <taxon>Aves</taxon>
        <taxon>Neognathae</taxon>
        <taxon>Neoaves</taxon>
        <taxon>Charadriiformes</taxon>
        <taxon>Scolopacidae</taxon>
        <taxon>Limosa</taxon>
    </lineage>
</organism>
<dbReference type="Proteomes" id="UP000233556">
    <property type="component" value="Unassembled WGS sequence"/>
</dbReference>
<evidence type="ECO:0000313" key="2">
    <source>
        <dbReference type="EMBL" id="PKU48652.1"/>
    </source>
</evidence>
<evidence type="ECO:0000256" key="1">
    <source>
        <dbReference type="SAM" id="MobiDB-lite"/>
    </source>
</evidence>
<protein>
    <submittedName>
        <fullName evidence="2">Uncharacterized protein</fullName>
    </submittedName>
</protein>
<reference evidence="3" key="2">
    <citation type="submission" date="2017-12" db="EMBL/GenBank/DDBJ databases">
        <title>Genome sequence of the Bar-tailed Godwit (Limosa lapponica baueri).</title>
        <authorList>
            <person name="Lima N.C.B."/>
            <person name="Parody-Merino A.M."/>
            <person name="Battley P.F."/>
            <person name="Fidler A.E."/>
            <person name="Prosdocimi F."/>
        </authorList>
    </citation>
    <scope>NUCLEOTIDE SEQUENCE [LARGE SCALE GENOMIC DNA]</scope>
</reference>
<keyword evidence="3" id="KW-1185">Reference proteome</keyword>
<dbReference type="PANTHER" id="PTHR33332">
    <property type="entry name" value="REVERSE TRANSCRIPTASE DOMAIN-CONTAINING PROTEIN"/>
    <property type="match status" value="1"/>
</dbReference>
<name>A0A2I0URI3_LIMLA</name>
<feature type="region of interest" description="Disordered" evidence="1">
    <location>
        <begin position="60"/>
        <end position="84"/>
    </location>
</feature>